<gene>
    <name evidence="2" type="ORF">H8R02_00600</name>
</gene>
<keyword evidence="1 2" id="KW-0808">Transferase</keyword>
<comment type="caution">
    <text evidence="2">The sequence shown here is derived from an EMBL/GenBank/DDBJ whole genome shotgun (WGS) entry which is preliminary data.</text>
</comment>
<dbReference type="Proteomes" id="UP000596827">
    <property type="component" value="Unassembled WGS sequence"/>
</dbReference>
<name>A0A923M5G8_9BURK</name>
<dbReference type="InterPro" id="IPR023606">
    <property type="entry name" value="CoA-Trfase_III_dom_1_sf"/>
</dbReference>
<proteinExistence type="predicted"/>
<dbReference type="AlphaFoldDB" id="A0A923M5G8"/>
<dbReference type="Pfam" id="PF02515">
    <property type="entry name" value="CoA_transf_3"/>
    <property type="match status" value="2"/>
</dbReference>
<dbReference type="InterPro" id="IPR003673">
    <property type="entry name" value="CoA-Trfase_fam_III"/>
</dbReference>
<dbReference type="SUPFAM" id="SSF89796">
    <property type="entry name" value="CoA-transferase family III (CaiB/BaiF)"/>
    <property type="match status" value="2"/>
</dbReference>
<sequence length="660" mass="68578">MDLPYSDVVVVELGARIAAAACGRLLADLGAQVHVVEPRKAIGKWKWADRVSAVAGKESLLCDPGSAEDVRAVAALIERAGVVIVSTDVDGPLPDAWTAAIRRTPILCDVTACGSSGPLARLPLAEQDLQAMTGVTATTGLPEGDATASTVPVLEMSGGLYAGAAIAIALDVLRKDGAGQRIEVALFDVGINALTTFMPAHFAGLQPKRLGNGHGMAVPWNAYPTADGWVLVCSTNDAQWKRIAALVGPALAQEPRFTKLADRLTHRHEIDARIAEWSAPLPLEAAVSKLNGEGIPCGGIVTMAQLRGEANVVLRGSIVQTRDPVSGRIVQVSAPLIRFEDDGQSAGVRVPPPDSSRKAALVHARPAATARGAPSALPLAGLRVIEIGQLTTAPLAARHLASFGAEVIKVEPPGGESARFWAPLRGGTSHFFMVTNGEKRSVTLDLRAPQGLAALKALVRDADVLVENLKPGALAAMGLDADALNVLNPRLVYCAISGFGQRSAYPGRPAVDTVVQAMCGIMDATRCGGVPVKTGISIADIAGGQTGLVAILAALARRDRTGRGAVIDIAMQDIGVWMAQSAWNGAPAAPACSLEPLSVAEACTHPHTVARALIGARKDAAGRSWEVFASPMRLSRTPACTGTLIGEPQAGNIDWTPRQT</sequence>
<reference evidence="2" key="1">
    <citation type="submission" date="2020-08" db="EMBL/GenBank/DDBJ databases">
        <title>Ramlibacter sp. GTP1 16S ribosomal RNA gene genome sequencing and assembly.</title>
        <authorList>
            <person name="Kang M."/>
        </authorList>
    </citation>
    <scope>NUCLEOTIDE SEQUENCE</scope>
    <source>
        <strain evidence="2">GTP1</strain>
    </source>
</reference>
<dbReference type="Gene3D" id="3.30.1540.10">
    <property type="entry name" value="formyl-coa transferase, domain 3"/>
    <property type="match status" value="1"/>
</dbReference>
<evidence type="ECO:0000256" key="1">
    <source>
        <dbReference type="ARBA" id="ARBA00022679"/>
    </source>
</evidence>
<organism evidence="2 3">
    <name type="scientific">Ramlibacter albus</name>
    <dbReference type="NCBI Taxonomy" id="2079448"/>
    <lineage>
        <taxon>Bacteria</taxon>
        <taxon>Pseudomonadati</taxon>
        <taxon>Pseudomonadota</taxon>
        <taxon>Betaproteobacteria</taxon>
        <taxon>Burkholderiales</taxon>
        <taxon>Comamonadaceae</taxon>
        <taxon>Ramlibacter</taxon>
    </lineage>
</organism>
<dbReference type="RefSeq" id="WP_187079410.1">
    <property type="nucleotide sequence ID" value="NZ_JACORU010000001.1"/>
</dbReference>
<dbReference type="Gene3D" id="3.40.50.10540">
    <property type="entry name" value="Crotonobetainyl-coa:carnitine coa-transferase, domain 1"/>
    <property type="match status" value="2"/>
</dbReference>
<dbReference type="EMBL" id="JACORU010000001">
    <property type="protein sequence ID" value="MBC5762932.1"/>
    <property type="molecule type" value="Genomic_DNA"/>
</dbReference>
<dbReference type="InterPro" id="IPR050483">
    <property type="entry name" value="CoA-transferase_III_domain"/>
</dbReference>
<protein>
    <submittedName>
        <fullName evidence="2">CoA transferase</fullName>
    </submittedName>
</protein>
<dbReference type="GO" id="GO:0008410">
    <property type="term" value="F:CoA-transferase activity"/>
    <property type="evidence" value="ECO:0007669"/>
    <property type="project" value="TreeGrafter"/>
</dbReference>
<evidence type="ECO:0000313" key="2">
    <source>
        <dbReference type="EMBL" id="MBC5762932.1"/>
    </source>
</evidence>
<dbReference type="InterPro" id="IPR044855">
    <property type="entry name" value="CoA-Trfase_III_dom3_sf"/>
</dbReference>
<dbReference type="PANTHER" id="PTHR48207:SF3">
    <property type="entry name" value="SUCCINATE--HYDROXYMETHYLGLUTARATE COA-TRANSFERASE"/>
    <property type="match status" value="1"/>
</dbReference>
<keyword evidence="3" id="KW-1185">Reference proteome</keyword>
<evidence type="ECO:0000313" key="3">
    <source>
        <dbReference type="Proteomes" id="UP000596827"/>
    </source>
</evidence>
<dbReference type="PANTHER" id="PTHR48207">
    <property type="entry name" value="SUCCINATE--HYDROXYMETHYLGLUTARATE COA-TRANSFERASE"/>
    <property type="match status" value="1"/>
</dbReference>
<accession>A0A923M5G8</accession>